<feature type="region of interest" description="Disordered" evidence="5">
    <location>
        <begin position="1"/>
        <end position="29"/>
    </location>
</feature>
<dbReference type="EMBL" id="KZ501902">
    <property type="protein sequence ID" value="PKU86928.1"/>
    <property type="molecule type" value="Genomic_DNA"/>
</dbReference>
<dbReference type="AlphaFoldDB" id="A0A2I0XG90"/>
<dbReference type="Proteomes" id="UP000233837">
    <property type="component" value="Unassembled WGS sequence"/>
</dbReference>
<dbReference type="GO" id="GO:0008234">
    <property type="term" value="F:cysteine-type peptidase activity"/>
    <property type="evidence" value="ECO:0007669"/>
    <property type="project" value="UniProtKB-KW"/>
</dbReference>
<evidence type="ECO:0000256" key="3">
    <source>
        <dbReference type="ARBA" id="ARBA00022801"/>
    </source>
</evidence>
<evidence type="ECO:0000313" key="8">
    <source>
        <dbReference type="Proteomes" id="UP000233837"/>
    </source>
</evidence>
<evidence type="ECO:0000259" key="6">
    <source>
        <dbReference type="PROSITE" id="PS50600"/>
    </source>
</evidence>
<dbReference type="GO" id="GO:0006508">
    <property type="term" value="P:proteolysis"/>
    <property type="evidence" value="ECO:0007669"/>
    <property type="project" value="UniProtKB-KW"/>
</dbReference>
<proteinExistence type="inferred from homology"/>
<keyword evidence="4" id="KW-0788">Thiol protease</keyword>
<protein>
    <submittedName>
        <fullName evidence="7">Ubiquitin-like-specific protease 1D</fullName>
    </submittedName>
</protein>
<dbReference type="Gene3D" id="1.10.418.20">
    <property type="match status" value="1"/>
</dbReference>
<accession>A0A2I0XG90</accession>
<dbReference type="STRING" id="906689.A0A2I0XG90"/>
<dbReference type="SUPFAM" id="SSF54001">
    <property type="entry name" value="Cysteine proteinases"/>
    <property type="match status" value="1"/>
</dbReference>
<gene>
    <name evidence="7" type="primary">ULP1D</name>
    <name evidence="7" type="ORF">MA16_Dca017828</name>
</gene>
<organism evidence="7 8">
    <name type="scientific">Dendrobium catenatum</name>
    <dbReference type="NCBI Taxonomy" id="906689"/>
    <lineage>
        <taxon>Eukaryota</taxon>
        <taxon>Viridiplantae</taxon>
        <taxon>Streptophyta</taxon>
        <taxon>Embryophyta</taxon>
        <taxon>Tracheophyta</taxon>
        <taxon>Spermatophyta</taxon>
        <taxon>Magnoliopsida</taxon>
        <taxon>Liliopsida</taxon>
        <taxon>Asparagales</taxon>
        <taxon>Orchidaceae</taxon>
        <taxon>Epidendroideae</taxon>
        <taxon>Malaxideae</taxon>
        <taxon>Dendrobiinae</taxon>
        <taxon>Dendrobium</taxon>
    </lineage>
</organism>
<evidence type="ECO:0000256" key="2">
    <source>
        <dbReference type="ARBA" id="ARBA00022670"/>
    </source>
</evidence>
<feature type="domain" description="Ubiquitin-like protease family profile" evidence="6">
    <location>
        <begin position="286"/>
        <end position="479"/>
    </location>
</feature>
<evidence type="ECO:0000256" key="1">
    <source>
        <dbReference type="ARBA" id="ARBA00005234"/>
    </source>
</evidence>
<evidence type="ECO:0000256" key="4">
    <source>
        <dbReference type="ARBA" id="ARBA00022807"/>
    </source>
</evidence>
<dbReference type="InterPro" id="IPR003653">
    <property type="entry name" value="Peptidase_C48_C"/>
</dbReference>
<dbReference type="InterPro" id="IPR038765">
    <property type="entry name" value="Papain-like_cys_pep_sf"/>
</dbReference>
<keyword evidence="2 7" id="KW-0645">Protease</keyword>
<comment type="similarity">
    <text evidence="1">Belongs to the peptidase C48 family.</text>
</comment>
<evidence type="ECO:0000313" key="7">
    <source>
        <dbReference type="EMBL" id="PKU86928.1"/>
    </source>
</evidence>
<dbReference type="Gene3D" id="3.30.310.130">
    <property type="entry name" value="Ubiquitin-related"/>
    <property type="match status" value="1"/>
</dbReference>
<dbReference type="OrthoDB" id="442460at2759"/>
<dbReference type="PANTHER" id="PTHR46915">
    <property type="entry name" value="UBIQUITIN-LIKE PROTEASE 4-RELATED"/>
    <property type="match status" value="1"/>
</dbReference>
<keyword evidence="8" id="KW-1185">Reference proteome</keyword>
<reference evidence="7 8" key="1">
    <citation type="journal article" date="2016" name="Sci. Rep.">
        <title>The Dendrobium catenatum Lindl. genome sequence provides insights into polysaccharide synthase, floral development and adaptive evolution.</title>
        <authorList>
            <person name="Zhang G.Q."/>
            <person name="Xu Q."/>
            <person name="Bian C."/>
            <person name="Tsai W.C."/>
            <person name="Yeh C.M."/>
            <person name="Liu K.W."/>
            <person name="Yoshida K."/>
            <person name="Zhang L.S."/>
            <person name="Chang S.B."/>
            <person name="Chen F."/>
            <person name="Shi Y."/>
            <person name="Su Y.Y."/>
            <person name="Zhang Y.Q."/>
            <person name="Chen L.J."/>
            <person name="Yin Y."/>
            <person name="Lin M."/>
            <person name="Huang H."/>
            <person name="Deng H."/>
            <person name="Wang Z.W."/>
            <person name="Zhu S.L."/>
            <person name="Zhao X."/>
            <person name="Deng C."/>
            <person name="Niu S.C."/>
            <person name="Huang J."/>
            <person name="Wang M."/>
            <person name="Liu G.H."/>
            <person name="Yang H.J."/>
            <person name="Xiao X.J."/>
            <person name="Hsiao Y.Y."/>
            <person name="Wu W.L."/>
            <person name="Chen Y.Y."/>
            <person name="Mitsuda N."/>
            <person name="Ohme-Takagi M."/>
            <person name="Luo Y.B."/>
            <person name="Van de Peer Y."/>
            <person name="Liu Z.J."/>
        </authorList>
    </citation>
    <scope>NUCLEOTIDE SEQUENCE [LARGE SCALE GENOMIC DNA]</scope>
    <source>
        <tissue evidence="7">The whole plant</tissue>
    </source>
</reference>
<feature type="region of interest" description="Disordered" evidence="5">
    <location>
        <begin position="527"/>
        <end position="561"/>
    </location>
</feature>
<keyword evidence="3" id="KW-0378">Hydrolase</keyword>
<name>A0A2I0XG90_9ASPA</name>
<dbReference type="Pfam" id="PF02902">
    <property type="entry name" value="Peptidase_C48"/>
    <property type="match status" value="1"/>
</dbReference>
<sequence>MAGTPLKIDWSQMLPEKGASTPPLELEVEPTSVSSSISVLESSSWPIEQKLTDGQIEEKITRLTMHLGSDIVKNLSDKGKKLQANLQAWQKELERRKLTRIQTIDDKCEAATESKAAEPSVAPRNSLNAIATSECDPPSSFFSLFKQKLDERAGSASTSKISSANPCQINEGTNLCHMSSQATLPLTCMESSKEKKSHFNAICSSIQTSSFYAPCAGRRFSKRLKLSEGRDALIWRAKKDPATRQLRDVVLLDEEEVQPKDPIRYASDERNGAKMYYPSRDHPEAVELFYSDMKCLEPEQYISSPILDFYIRYLQRSLSYVYKNKGEYYFFNTYFFGKLEQALSSKGDRSLQFSKLRRWWKGINIFEKAYIFLPIHKDLHWSLVIISIMPPKEDESHPIILHLDSLGLHKSLLILEVVQCFLTEEWKYVKQNASSPHISSGEKILIDVPLKVDKKEIKVPQQKNEYDCGLFVLYFMERFINDEAHQRFNRNDPNMFGTEWFQPEEASSLRKRIQDLLLEEFESSRLDCGTEEGHDQSPSSSSEPDEELRVKSSKSVKQYEK</sequence>
<dbReference type="PROSITE" id="PS50600">
    <property type="entry name" value="ULP_PROTEASE"/>
    <property type="match status" value="1"/>
</dbReference>
<dbReference type="GO" id="GO:0016926">
    <property type="term" value="P:protein desumoylation"/>
    <property type="evidence" value="ECO:0007669"/>
    <property type="project" value="UniProtKB-ARBA"/>
</dbReference>
<evidence type="ECO:0000256" key="5">
    <source>
        <dbReference type="SAM" id="MobiDB-lite"/>
    </source>
</evidence>
<dbReference type="PANTHER" id="PTHR46915:SF2">
    <property type="entry name" value="UBIQUITIN-LIKE PROTEASE 4"/>
    <property type="match status" value="1"/>
</dbReference>
<reference evidence="7 8" key="2">
    <citation type="journal article" date="2017" name="Nature">
        <title>The Apostasia genome and the evolution of orchids.</title>
        <authorList>
            <person name="Zhang G.Q."/>
            <person name="Liu K.W."/>
            <person name="Li Z."/>
            <person name="Lohaus R."/>
            <person name="Hsiao Y.Y."/>
            <person name="Niu S.C."/>
            <person name="Wang J.Y."/>
            <person name="Lin Y.C."/>
            <person name="Xu Q."/>
            <person name="Chen L.J."/>
            <person name="Yoshida K."/>
            <person name="Fujiwara S."/>
            <person name="Wang Z.W."/>
            <person name="Zhang Y.Q."/>
            <person name="Mitsuda N."/>
            <person name="Wang M."/>
            <person name="Liu G.H."/>
            <person name="Pecoraro L."/>
            <person name="Huang H.X."/>
            <person name="Xiao X.J."/>
            <person name="Lin M."/>
            <person name="Wu X.Y."/>
            <person name="Wu W.L."/>
            <person name="Chen Y.Y."/>
            <person name="Chang S.B."/>
            <person name="Sakamoto S."/>
            <person name="Ohme-Takagi M."/>
            <person name="Yagi M."/>
            <person name="Zeng S.J."/>
            <person name="Shen C.Y."/>
            <person name="Yeh C.M."/>
            <person name="Luo Y.B."/>
            <person name="Tsai W.C."/>
            <person name="Van de Peer Y."/>
            <person name="Liu Z.J."/>
        </authorList>
    </citation>
    <scope>NUCLEOTIDE SEQUENCE [LARGE SCALE GENOMIC DNA]</scope>
    <source>
        <tissue evidence="7">The whole plant</tissue>
    </source>
</reference>